<dbReference type="EMBL" id="POUD01000014">
    <property type="protein sequence ID" value="PZG21755.1"/>
    <property type="molecule type" value="Genomic_DNA"/>
</dbReference>
<dbReference type="AlphaFoldDB" id="A0A2W2F009"/>
<gene>
    <name evidence="2" type="ORF">C1J01_05770</name>
</gene>
<evidence type="ECO:0000256" key="1">
    <source>
        <dbReference type="SAM" id="MobiDB-lite"/>
    </source>
</evidence>
<sequence>MKLHDTRSVAAALNDMDFPADKESILAHARARGATEDAERALRSLPLGEYASMAEVLRSVPVDPAPDRTEDERMQQHRRQGRKAGLAESMRPSRPKPIDRG</sequence>
<dbReference type="InterPro" id="IPR021527">
    <property type="entry name" value="DUF2795"/>
</dbReference>
<dbReference type="OrthoDB" id="5116616at2"/>
<keyword evidence="3" id="KW-1185">Reference proteome</keyword>
<evidence type="ECO:0008006" key="4">
    <source>
        <dbReference type="Google" id="ProtNLM"/>
    </source>
</evidence>
<dbReference type="Pfam" id="PF11387">
    <property type="entry name" value="DUF2795"/>
    <property type="match status" value="1"/>
</dbReference>
<proteinExistence type="predicted"/>
<evidence type="ECO:0000313" key="3">
    <source>
        <dbReference type="Proteomes" id="UP000249304"/>
    </source>
</evidence>
<protein>
    <recommendedName>
        <fullName evidence="4">DUF2795 domain-containing protein</fullName>
    </recommendedName>
</protein>
<comment type="caution">
    <text evidence="2">The sequence shown here is derived from an EMBL/GenBank/DDBJ whole genome shotgun (WGS) entry which is preliminary data.</text>
</comment>
<dbReference type="RefSeq" id="WP_111176790.1">
    <property type="nucleotide sequence ID" value="NZ_POUD01000014.1"/>
</dbReference>
<dbReference type="Proteomes" id="UP000249304">
    <property type="component" value="Unassembled WGS sequence"/>
</dbReference>
<feature type="region of interest" description="Disordered" evidence="1">
    <location>
        <begin position="58"/>
        <end position="101"/>
    </location>
</feature>
<accession>A0A2W2F009</accession>
<organism evidence="2 3">
    <name type="scientific">Nonomuraea aridisoli</name>
    <dbReference type="NCBI Taxonomy" id="2070368"/>
    <lineage>
        <taxon>Bacteria</taxon>
        <taxon>Bacillati</taxon>
        <taxon>Actinomycetota</taxon>
        <taxon>Actinomycetes</taxon>
        <taxon>Streptosporangiales</taxon>
        <taxon>Streptosporangiaceae</taxon>
        <taxon>Nonomuraea</taxon>
    </lineage>
</organism>
<reference evidence="2 3" key="1">
    <citation type="submission" date="2018-01" db="EMBL/GenBank/DDBJ databases">
        <title>Draft genome sequence of Nonomuraea sp. KC333.</title>
        <authorList>
            <person name="Sahin N."/>
            <person name="Saygin H."/>
            <person name="Ay H."/>
        </authorList>
    </citation>
    <scope>NUCLEOTIDE SEQUENCE [LARGE SCALE GENOMIC DNA]</scope>
    <source>
        <strain evidence="2 3">KC333</strain>
    </source>
</reference>
<name>A0A2W2F009_9ACTN</name>
<evidence type="ECO:0000313" key="2">
    <source>
        <dbReference type="EMBL" id="PZG21755.1"/>
    </source>
</evidence>
<feature type="compositionally biased region" description="Basic and acidic residues" evidence="1">
    <location>
        <begin position="65"/>
        <end position="75"/>
    </location>
</feature>